<comment type="caution">
    <text evidence="5">The sequence shown here is derived from an EMBL/GenBank/DDBJ whole genome shotgun (WGS) entry which is preliminary data.</text>
</comment>
<sequence length="299" mass="32629">MLPSVRSAFARVCNAGQEILTWCKPNVINPGDPRLISATEFCLLGYYNVTGQREMAHYNFAPTDRRHNFQLFDACTRKYFHLSDNTVLCPYQKPYSLYSWLVTKFSPPGATVLDGFSGSGTGVIACILSNRNCLVVEVNKRCAKGILIRLLTDISKTLEREMSKQGKGKAKESQLNEDIEVSGDHGLEEQEKLDEEGIVEEATTQQMTHETWQPMPGLISKPAEESNSVGEAEGAAQQLGANIPVPPKQQKETIAPVVAFLVSVVVPTNSAHGVLFGAPDSSQEFREAEDPLSGASAPA</sequence>
<evidence type="ECO:0000256" key="3">
    <source>
        <dbReference type="SAM" id="MobiDB-lite"/>
    </source>
</evidence>
<evidence type="ECO:0000259" key="4">
    <source>
        <dbReference type="Pfam" id="PF01555"/>
    </source>
</evidence>
<evidence type="ECO:0000313" key="5">
    <source>
        <dbReference type="EMBL" id="GBG77312.1"/>
    </source>
</evidence>
<feature type="compositionally biased region" description="Basic and acidic residues" evidence="3">
    <location>
        <begin position="161"/>
        <end position="174"/>
    </location>
</feature>
<dbReference type="AlphaFoldDB" id="A0A388L4Z2"/>
<protein>
    <recommendedName>
        <fullName evidence="4">DNA methylase N-4/N-6 domain-containing protein</fullName>
    </recommendedName>
</protein>
<feature type="compositionally biased region" description="Polar residues" evidence="3">
    <location>
        <begin position="202"/>
        <end position="211"/>
    </location>
</feature>
<accession>A0A388L4Z2</accession>
<evidence type="ECO:0000313" key="6">
    <source>
        <dbReference type="Proteomes" id="UP000265515"/>
    </source>
</evidence>
<dbReference type="Proteomes" id="UP000265515">
    <property type="component" value="Unassembled WGS sequence"/>
</dbReference>
<dbReference type="EMBL" id="BFEA01000264">
    <property type="protein sequence ID" value="GBG77312.1"/>
    <property type="molecule type" value="Genomic_DNA"/>
</dbReference>
<proteinExistence type="predicted"/>
<name>A0A388L4Z2_CHABU</name>
<feature type="region of interest" description="Disordered" evidence="3">
    <location>
        <begin position="161"/>
        <end position="234"/>
    </location>
</feature>
<dbReference type="GO" id="GO:0032259">
    <property type="term" value="P:methylation"/>
    <property type="evidence" value="ECO:0007669"/>
    <property type="project" value="UniProtKB-KW"/>
</dbReference>
<dbReference type="OrthoDB" id="5988050at2759"/>
<feature type="region of interest" description="Disordered" evidence="3">
    <location>
        <begin position="275"/>
        <end position="299"/>
    </location>
</feature>
<dbReference type="InterPro" id="IPR029063">
    <property type="entry name" value="SAM-dependent_MTases_sf"/>
</dbReference>
<dbReference type="SUPFAM" id="SSF53335">
    <property type="entry name" value="S-adenosyl-L-methionine-dependent methyltransferases"/>
    <property type="match status" value="1"/>
</dbReference>
<reference evidence="5 6" key="1">
    <citation type="journal article" date="2018" name="Cell">
        <title>The Chara Genome: Secondary Complexity and Implications for Plant Terrestrialization.</title>
        <authorList>
            <person name="Nishiyama T."/>
            <person name="Sakayama H."/>
            <person name="Vries J.D."/>
            <person name="Buschmann H."/>
            <person name="Saint-Marcoux D."/>
            <person name="Ullrich K.K."/>
            <person name="Haas F.B."/>
            <person name="Vanderstraeten L."/>
            <person name="Becker D."/>
            <person name="Lang D."/>
            <person name="Vosolsobe S."/>
            <person name="Rombauts S."/>
            <person name="Wilhelmsson P.K.I."/>
            <person name="Janitza P."/>
            <person name="Kern R."/>
            <person name="Heyl A."/>
            <person name="Rumpler F."/>
            <person name="Villalobos L.I.A.C."/>
            <person name="Clay J.M."/>
            <person name="Skokan R."/>
            <person name="Toyoda A."/>
            <person name="Suzuki Y."/>
            <person name="Kagoshima H."/>
            <person name="Schijlen E."/>
            <person name="Tajeshwar N."/>
            <person name="Catarino B."/>
            <person name="Hetherington A.J."/>
            <person name="Saltykova A."/>
            <person name="Bonnot C."/>
            <person name="Breuninger H."/>
            <person name="Symeonidi A."/>
            <person name="Radhakrishnan G.V."/>
            <person name="Van Nieuwerburgh F."/>
            <person name="Deforce D."/>
            <person name="Chang C."/>
            <person name="Karol K.G."/>
            <person name="Hedrich R."/>
            <person name="Ulvskov P."/>
            <person name="Glockner G."/>
            <person name="Delwiche C.F."/>
            <person name="Petrasek J."/>
            <person name="Van de Peer Y."/>
            <person name="Friml J."/>
            <person name="Beilby M."/>
            <person name="Dolan L."/>
            <person name="Kohara Y."/>
            <person name="Sugano S."/>
            <person name="Fujiyama A."/>
            <person name="Delaux P.-M."/>
            <person name="Quint M."/>
            <person name="TheiBen G."/>
            <person name="Hagemann M."/>
            <person name="Harholt J."/>
            <person name="Dunand C."/>
            <person name="Zachgo S."/>
            <person name="Langdale J."/>
            <person name="Maumus F."/>
            <person name="Straeten D.V.D."/>
            <person name="Gould S.B."/>
            <person name="Rensing S.A."/>
        </authorList>
    </citation>
    <scope>NUCLEOTIDE SEQUENCE [LARGE SCALE GENOMIC DNA]</scope>
    <source>
        <strain evidence="5 6">S276</strain>
    </source>
</reference>
<keyword evidence="2" id="KW-0808">Transferase</keyword>
<evidence type="ECO:0000256" key="1">
    <source>
        <dbReference type="ARBA" id="ARBA00022603"/>
    </source>
</evidence>
<dbReference type="GO" id="GO:0008170">
    <property type="term" value="F:N-methyltransferase activity"/>
    <property type="evidence" value="ECO:0007669"/>
    <property type="project" value="InterPro"/>
</dbReference>
<evidence type="ECO:0000256" key="2">
    <source>
        <dbReference type="ARBA" id="ARBA00022679"/>
    </source>
</evidence>
<organism evidence="5 6">
    <name type="scientific">Chara braunii</name>
    <name type="common">Braun's stonewort</name>
    <dbReference type="NCBI Taxonomy" id="69332"/>
    <lineage>
        <taxon>Eukaryota</taxon>
        <taxon>Viridiplantae</taxon>
        <taxon>Streptophyta</taxon>
        <taxon>Charophyceae</taxon>
        <taxon>Charales</taxon>
        <taxon>Characeae</taxon>
        <taxon>Chara</taxon>
    </lineage>
</organism>
<dbReference type="GO" id="GO:0003677">
    <property type="term" value="F:DNA binding"/>
    <property type="evidence" value="ECO:0007669"/>
    <property type="project" value="InterPro"/>
</dbReference>
<keyword evidence="6" id="KW-1185">Reference proteome</keyword>
<dbReference type="Gene3D" id="3.40.50.150">
    <property type="entry name" value="Vaccinia Virus protein VP39"/>
    <property type="match status" value="1"/>
</dbReference>
<gene>
    <name evidence="5" type="ORF">CBR_g23642</name>
</gene>
<dbReference type="Pfam" id="PF01555">
    <property type="entry name" value="N6_N4_Mtase"/>
    <property type="match status" value="1"/>
</dbReference>
<feature type="domain" description="DNA methylase N-4/N-6" evidence="4">
    <location>
        <begin position="90"/>
        <end position="143"/>
    </location>
</feature>
<dbReference type="Gramene" id="GBG77312">
    <property type="protein sequence ID" value="GBG77312"/>
    <property type="gene ID" value="CBR_g23642"/>
</dbReference>
<keyword evidence="1" id="KW-0489">Methyltransferase</keyword>
<dbReference type="InterPro" id="IPR002941">
    <property type="entry name" value="DNA_methylase_N4/N6"/>
</dbReference>